<feature type="transmembrane region" description="Helical" evidence="5">
    <location>
        <begin position="17"/>
        <end position="37"/>
    </location>
</feature>
<dbReference type="InterPro" id="IPR005829">
    <property type="entry name" value="Sugar_transporter_CS"/>
</dbReference>
<evidence type="ECO:0000256" key="5">
    <source>
        <dbReference type="SAM" id="Phobius"/>
    </source>
</evidence>
<keyword evidence="7" id="KW-1185">Reference proteome</keyword>
<dbReference type="GeneID" id="101854072"/>
<keyword evidence="2 5" id="KW-0812">Transmembrane</keyword>
<evidence type="ECO:0000313" key="8">
    <source>
        <dbReference type="RefSeq" id="XP_005094003.1"/>
    </source>
</evidence>
<dbReference type="Pfam" id="PF00083">
    <property type="entry name" value="Sugar_tr"/>
    <property type="match status" value="1"/>
</dbReference>
<reference evidence="8" key="1">
    <citation type="submission" date="2025-08" db="UniProtKB">
        <authorList>
            <consortium name="RefSeq"/>
        </authorList>
    </citation>
    <scope>IDENTIFICATION</scope>
</reference>
<evidence type="ECO:0000259" key="6">
    <source>
        <dbReference type="PROSITE" id="PS50850"/>
    </source>
</evidence>
<dbReference type="RefSeq" id="XP_005094003.1">
    <property type="nucleotide sequence ID" value="XM_005093946.3"/>
</dbReference>
<evidence type="ECO:0000256" key="1">
    <source>
        <dbReference type="ARBA" id="ARBA00004141"/>
    </source>
</evidence>
<dbReference type="PROSITE" id="PS50850">
    <property type="entry name" value="MFS"/>
    <property type="match status" value="1"/>
</dbReference>
<accession>A0ABM0JHV5</accession>
<proteinExistence type="predicted"/>
<dbReference type="SUPFAM" id="SSF103473">
    <property type="entry name" value="MFS general substrate transporter"/>
    <property type="match status" value="1"/>
</dbReference>
<feature type="transmembrane region" description="Helical" evidence="5">
    <location>
        <begin position="188"/>
        <end position="209"/>
    </location>
</feature>
<name>A0ABM0JHV5_APLCA</name>
<gene>
    <name evidence="8" type="primary">LOC101854072</name>
</gene>
<feature type="transmembrane region" description="Helical" evidence="5">
    <location>
        <begin position="332"/>
        <end position="352"/>
    </location>
</feature>
<evidence type="ECO:0000313" key="7">
    <source>
        <dbReference type="Proteomes" id="UP000694888"/>
    </source>
</evidence>
<protein>
    <submittedName>
        <fullName evidence="8">Solute carrier family 22 member 16-like</fullName>
    </submittedName>
</protein>
<evidence type="ECO:0000256" key="2">
    <source>
        <dbReference type="ARBA" id="ARBA00022692"/>
    </source>
</evidence>
<dbReference type="PANTHER" id="PTHR24064">
    <property type="entry name" value="SOLUTE CARRIER FAMILY 22 MEMBER"/>
    <property type="match status" value="1"/>
</dbReference>
<feature type="transmembrane region" description="Helical" evidence="5">
    <location>
        <begin position="364"/>
        <end position="384"/>
    </location>
</feature>
<dbReference type="InterPro" id="IPR036259">
    <property type="entry name" value="MFS_trans_sf"/>
</dbReference>
<dbReference type="InterPro" id="IPR020846">
    <property type="entry name" value="MFS_dom"/>
</dbReference>
<feature type="transmembrane region" description="Helical" evidence="5">
    <location>
        <begin position="215"/>
        <end position="233"/>
    </location>
</feature>
<evidence type="ECO:0000256" key="3">
    <source>
        <dbReference type="ARBA" id="ARBA00022989"/>
    </source>
</evidence>
<feature type="domain" description="Major facilitator superfamily (MFS) profile" evidence="6">
    <location>
        <begin position="21"/>
        <end position="477"/>
    </location>
</feature>
<organism evidence="7 8">
    <name type="scientific">Aplysia californica</name>
    <name type="common">California sea hare</name>
    <dbReference type="NCBI Taxonomy" id="6500"/>
    <lineage>
        <taxon>Eukaryota</taxon>
        <taxon>Metazoa</taxon>
        <taxon>Spiralia</taxon>
        <taxon>Lophotrochozoa</taxon>
        <taxon>Mollusca</taxon>
        <taxon>Gastropoda</taxon>
        <taxon>Heterobranchia</taxon>
        <taxon>Euthyneura</taxon>
        <taxon>Tectipleura</taxon>
        <taxon>Aplysiida</taxon>
        <taxon>Aplysioidea</taxon>
        <taxon>Aplysiidae</taxon>
        <taxon>Aplysia</taxon>
    </lineage>
</organism>
<feature type="transmembrane region" description="Helical" evidence="5">
    <location>
        <begin position="156"/>
        <end position="176"/>
    </location>
</feature>
<comment type="subcellular location">
    <subcellularLocation>
        <location evidence="1">Membrane</location>
        <topology evidence="1">Multi-pass membrane protein</topology>
    </subcellularLocation>
</comment>
<keyword evidence="4 5" id="KW-0472">Membrane</keyword>
<dbReference type="Proteomes" id="UP000694888">
    <property type="component" value="Unplaced"/>
</dbReference>
<feature type="transmembrane region" description="Helical" evidence="5">
    <location>
        <begin position="303"/>
        <end position="326"/>
    </location>
</feature>
<evidence type="ECO:0000256" key="4">
    <source>
        <dbReference type="ARBA" id="ARBA00023136"/>
    </source>
</evidence>
<feature type="transmembrane region" description="Helical" evidence="5">
    <location>
        <begin position="132"/>
        <end position="150"/>
    </location>
</feature>
<dbReference type="InterPro" id="IPR005828">
    <property type="entry name" value="MFS_sugar_transport-like"/>
</dbReference>
<feature type="transmembrane region" description="Helical" evidence="5">
    <location>
        <begin position="453"/>
        <end position="473"/>
    </location>
</feature>
<keyword evidence="3 5" id="KW-1133">Transmembrane helix</keyword>
<sequence length="532" mass="58835">MQTFEDLIDELGGMSKFQVLVVFCIVSCQFTIGWSMLQMSYAGMIPDFTCLQDGVNHTFSANETLNVCSVNGTSCSGYVFHGSDDTVISEWDLVCDRKWVKATITSVQMCGVLVGALLAGQMGDVFGRRSSLYFFVLMHITFNFIAAFSTSWVMFAALRFFIGIGIGAIVVVVFPYPMEFLPIKWRPLLSIIPSWTLGVALFSVSALILKNWSHLHIACGVLSIPSLLGWGFVPESIRWLATKGRLKEAEEIFVKMARLNRKTLPENTQFVLQQIMLKEREARDKGRKYSYIDIFRGWRMTKITLVVTFFWFCMALSFYGISFGVASLSGSLYLNIFLLGVLEIPVQTSTFFFNNKFGRQKTSLFFFAITCVSCLGCLLAYLFAPDGIRGPAINGLSLTAKMMVGSAWSCIQTWGSELYPTVTRNLGYGFTNTGARIGGIVAPFVIDLDNRVALSYAVMSGLFLACVFLVFALEETKGKALEDSLACNGGSADNADHSLSLKDKLEQEEDTSSGVIIYKGPTGKELNNVAKV</sequence>
<dbReference type="PROSITE" id="PS00217">
    <property type="entry name" value="SUGAR_TRANSPORT_2"/>
    <property type="match status" value="1"/>
</dbReference>
<dbReference type="Gene3D" id="1.20.1250.20">
    <property type="entry name" value="MFS general substrate transporter like domains"/>
    <property type="match status" value="1"/>
</dbReference>